<evidence type="ECO:0000256" key="1">
    <source>
        <dbReference type="ARBA" id="ARBA00004123"/>
    </source>
</evidence>
<keyword evidence="5" id="KW-0804">Transcription</keyword>
<evidence type="ECO:0000256" key="3">
    <source>
        <dbReference type="ARBA" id="ARBA00022737"/>
    </source>
</evidence>
<protein>
    <recommendedName>
        <fullName evidence="9">TFIID subunit TAF5 NTD2 domain-containing protein</fullName>
    </recommendedName>
</protein>
<dbReference type="STRING" id="65357.A0A024GB62"/>
<sequence>MNSYQAPTLNASNGEGAGTSSMEMGGNCMQSNGSHIDFVAESQTVTTAMENTAETKCVASRSTNSVDTLLVRYLESLGYQVIPSKALSNAPEDATQQESNSLAAESNKTEHTIPNGAVQRSLMEYATTVGLKAHEIMFNHLLFHGLEGSNPYRYEESYRKLMEWICNSLDMLKYELHGIAFPLFVHSYLELMMKGFEKEARGFFIRHAKDHFRLHQEEIRMLSLISKVEHLKKSEYAQQRMHSRFHIQLSMLSFQLLNAFVKQEQMFLLLSILNTRIQLSVTSFHPGLQIQQLNDTDASLIGSNLVDPVIWDQGKNEQKRSLSEHVADDIFLQARSNESEIGIPTTQGEYSMSYLVQIAGGYGSHVGDLNVIPICWGVLPECKIPRLDNSDAIILDDENSANNTNVGGHNGVPGVPAAIQSNDNNDKKTAPLDISKSTSADDLDPTQAFSNEERTLDATAVESQRKSKRFKTENEASSTKNVLKEIGPLPDRKTPFFADIMEKLVLRELAETKVAVMEDLRSRVSLGKSNLPSSLCFTFLNASTHITNIAFNSDAALVGASCEDGSFRVWRNDNQPLGTPTGAVASRNTPNENELRAILRGHSNAVYGSSFSPDSRFALTSSADSTIRLWSLAARSNVVVYRSHSGYPVWDVEYGHYGYYFASCSMDRTARLWSTDHITPLRIYAGHLSDVDCVRFHPNHHYIATGSSDKTVRLWDVQTGKCIRVFTGHFHGVKCLAFSRNGRYLTSSGDDQYINIWDLQAGKRLETLVGHCDSVTSLDFSCESSVLASGGMDGTVRFWDMQTLTAKSVLPFAARNDSTRKLPYDHQQSGHNVGKHVHYLQSDALKNFQSSQFLLKTLRTKQTPIYKLQFTRRNLLLCGGVHVSTE</sequence>
<dbReference type="GO" id="GO:0006367">
    <property type="term" value="P:transcription initiation at RNA polymerase II promoter"/>
    <property type="evidence" value="ECO:0007669"/>
    <property type="project" value="TreeGrafter"/>
</dbReference>
<comment type="subcellular location">
    <subcellularLocation>
        <location evidence="1">Nucleus</location>
    </subcellularLocation>
</comment>
<dbReference type="PROSITE" id="PS00678">
    <property type="entry name" value="WD_REPEATS_1"/>
    <property type="match status" value="3"/>
</dbReference>
<feature type="domain" description="TFIID subunit TAF5 NTD2" evidence="9">
    <location>
        <begin position="150"/>
        <end position="277"/>
    </location>
</feature>
<feature type="region of interest" description="Disordered" evidence="8">
    <location>
        <begin position="88"/>
        <end position="110"/>
    </location>
</feature>
<dbReference type="InterPro" id="IPR015943">
    <property type="entry name" value="WD40/YVTN_repeat-like_dom_sf"/>
</dbReference>
<feature type="repeat" description="WD" evidence="7">
    <location>
        <begin position="599"/>
        <end position="640"/>
    </location>
</feature>
<accession>A0A024GB62</accession>
<feature type="repeat" description="WD" evidence="7">
    <location>
        <begin position="768"/>
        <end position="809"/>
    </location>
</feature>
<dbReference type="Pfam" id="PF00400">
    <property type="entry name" value="WD40"/>
    <property type="match status" value="6"/>
</dbReference>
<reference evidence="10 11" key="1">
    <citation type="submission" date="2012-05" db="EMBL/GenBank/DDBJ databases">
        <title>Recombination and specialization in a pathogen metapopulation.</title>
        <authorList>
            <person name="Gardiner A."/>
            <person name="Kemen E."/>
            <person name="Schultz-Larsen T."/>
            <person name="MacLean D."/>
            <person name="Van Oosterhout C."/>
            <person name="Jones J.D.G."/>
        </authorList>
    </citation>
    <scope>NUCLEOTIDE SEQUENCE [LARGE SCALE GENOMIC DNA]</scope>
    <source>
        <strain evidence="10 11">Ac Nc2</strain>
    </source>
</reference>
<dbReference type="CDD" id="cd00200">
    <property type="entry name" value="WD40"/>
    <property type="match status" value="1"/>
</dbReference>
<evidence type="ECO:0000256" key="2">
    <source>
        <dbReference type="ARBA" id="ARBA00022574"/>
    </source>
</evidence>
<feature type="compositionally biased region" description="Polar residues" evidence="8">
    <location>
        <begin position="94"/>
        <end position="106"/>
    </location>
</feature>
<dbReference type="Pfam" id="PF04494">
    <property type="entry name" value="TFIID_NTD2"/>
    <property type="match status" value="1"/>
</dbReference>
<dbReference type="GO" id="GO:0005669">
    <property type="term" value="C:transcription factor TFIID complex"/>
    <property type="evidence" value="ECO:0007669"/>
    <property type="project" value="TreeGrafter"/>
</dbReference>
<dbReference type="InParanoid" id="A0A024GB62"/>
<dbReference type="InterPro" id="IPR036322">
    <property type="entry name" value="WD40_repeat_dom_sf"/>
</dbReference>
<comment type="caution">
    <text evidence="10">The sequence shown here is derived from an EMBL/GenBank/DDBJ whole genome shotgun (WGS) entry which is preliminary data.</text>
</comment>
<evidence type="ECO:0000256" key="4">
    <source>
        <dbReference type="ARBA" id="ARBA00023015"/>
    </source>
</evidence>
<dbReference type="PRINTS" id="PR00320">
    <property type="entry name" value="GPROTEINBRPT"/>
</dbReference>
<keyword evidence="3" id="KW-0677">Repeat</keyword>
<dbReference type="InterPro" id="IPR037264">
    <property type="entry name" value="TFIID_NTD2_sf"/>
</dbReference>
<evidence type="ECO:0000256" key="8">
    <source>
        <dbReference type="SAM" id="MobiDB-lite"/>
    </source>
</evidence>
<dbReference type="InterPro" id="IPR019775">
    <property type="entry name" value="WD40_repeat_CS"/>
</dbReference>
<dbReference type="InterPro" id="IPR007582">
    <property type="entry name" value="TFIID_NTD2"/>
</dbReference>
<dbReference type="Proteomes" id="UP000053237">
    <property type="component" value="Unassembled WGS sequence"/>
</dbReference>
<keyword evidence="11" id="KW-1185">Reference proteome</keyword>
<evidence type="ECO:0000259" key="9">
    <source>
        <dbReference type="Pfam" id="PF04494"/>
    </source>
</evidence>
<evidence type="ECO:0000256" key="7">
    <source>
        <dbReference type="PROSITE-ProRule" id="PRU00221"/>
    </source>
</evidence>
<keyword evidence="2 7" id="KW-0853">WD repeat</keyword>
<evidence type="ECO:0000313" key="10">
    <source>
        <dbReference type="EMBL" id="CCI43780.1"/>
    </source>
</evidence>
<evidence type="ECO:0000256" key="6">
    <source>
        <dbReference type="ARBA" id="ARBA00023242"/>
    </source>
</evidence>
<dbReference type="OrthoDB" id="10266330at2759"/>
<dbReference type="Gene3D" id="1.25.40.500">
    <property type="entry name" value="TFIID subunit TAF5, NTD2 domain"/>
    <property type="match status" value="1"/>
</dbReference>
<dbReference type="CDD" id="cd08044">
    <property type="entry name" value="TAF5_NTD2"/>
    <property type="match status" value="1"/>
</dbReference>
<dbReference type="SUPFAM" id="SSF160897">
    <property type="entry name" value="Taf5 N-terminal domain-like"/>
    <property type="match status" value="1"/>
</dbReference>
<dbReference type="Gene3D" id="2.130.10.10">
    <property type="entry name" value="YVTN repeat-like/Quinoprotein amine dehydrogenase"/>
    <property type="match status" value="2"/>
</dbReference>
<proteinExistence type="predicted"/>
<evidence type="ECO:0000313" key="11">
    <source>
        <dbReference type="Proteomes" id="UP000053237"/>
    </source>
</evidence>
<dbReference type="InterPro" id="IPR020472">
    <property type="entry name" value="WD40_PAC1"/>
</dbReference>
<dbReference type="AlphaFoldDB" id="A0A024GB62"/>
<keyword evidence="4" id="KW-0805">Transcription regulation</keyword>
<dbReference type="PROSITE" id="PS50294">
    <property type="entry name" value="WD_REPEATS_REGION"/>
    <property type="match status" value="4"/>
</dbReference>
<gene>
    <name evidence="10" type="ORF">BN9_045640</name>
</gene>
<keyword evidence="6" id="KW-0539">Nucleus</keyword>
<organism evidence="10 11">
    <name type="scientific">Albugo candida</name>
    <dbReference type="NCBI Taxonomy" id="65357"/>
    <lineage>
        <taxon>Eukaryota</taxon>
        <taxon>Sar</taxon>
        <taxon>Stramenopiles</taxon>
        <taxon>Oomycota</taxon>
        <taxon>Peronosporomycetes</taxon>
        <taxon>Albuginales</taxon>
        <taxon>Albuginaceae</taxon>
        <taxon>Albugo</taxon>
    </lineage>
</organism>
<feature type="compositionally biased region" description="Low complexity" evidence="8">
    <location>
        <begin position="402"/>
        <end position="418"/>
    </location>
</feature>
<dbReference type="SMART" id="SM00320">
    <property type="entry name" value="WD40"/>
    <property type="match status" value="6"/>
</dbReference>
<dbReference type="GO" id="GO:0016251">
    <property type="term" value="F:RNA polymerase II general transcription initiation factor activity"/>
    <property type="evidence" value="ECO:0007669"/>
    <property type="project" value="TreeGrafter"/>
</dbReference>
<dbReference type="PROSITE" id="PS50082">
    <property type="entry name" value="WD_REPEATS_2"/>
    <property type="match status" value="4"/>
</dbReference>
<feature type="region of interest" description="Disordered" evidence="8">
    <location>
        <begin position="1"/>
        <end position="23"/>
    </location>
</feature>
<evidence type="ECO:0000256" key="5">
    <source>
        <dbReference type="ARBA" id="ARBA00023163"/>
    </source>
</evidence>
<dbReference type="EMBL" id="CAIX01000055">
    <property type="protein sequence ID" value="CCI43780.1"/>
    <property type="molecule type" value="Genomic_DNA"/>
</dbReference>
<dbReference type="SUPFAM" id="SSF50978">
    <property type="entry name" value="WD40 repeat-like"/>
    <property type="match status" value="1"/>
</dbReference>
<name>A0A024GB62_9STRA</name>
<feature type="repeat" description="WD" evidence="7">
    <location>
        <begin position="726"/>
        <end position="767"/>
    </location>
</feature>
<feature type="region of interest" description="Disordered" evidence="8">
    <location>
        <begin position="402"/>
        <end position="476"/>
    </location>
</feature>
<dbReference type="PANTHER" id="PTHR19879">
    <property type="entry name" value="TRANSCRIPTION INITIATION FACTOR TFIID"/>
    <property type="match status" value="1"/>
</dbReference>
<dbReference type="PANTHER" id="PTHR19879:SF1">
    <property type="entry name" value="CANNONBALL-RELATED"/>
    <property type="match status" value="1"/>
</dbReference>
<feature type="repeat" description="WD" evidence="7">
    <location>
        <begin position="684"/>
        <end position="725"/>
    </location>
</feature>
<dbReference type="InterPro" id="IPR001680">
    <property type="entry name" value="WD40_rpt"/>
</dbReference>